<evidence type="ECO:0000313" key="4">
    <source>
        <dbReference type="EMBL" id="CAB9512891.1"/>
    </source>
</evidence>
<organism evidence="4 5">
    <name type="scientific">Seminavis robusta</name>
    <dbReference type="NCBI Taxonomy" id="568900"/>
    <lineage>
        <taxon>Eukaryota</taxon>
        <taxon>Sar</taxon>
        <taxon>Stramenopiles</taxon>
        <taxon>Ochrophyta</taxon>
        <taxon>Bacillariophyta</taxon>
        <taxon>Bacillariophyceae</taxon>
        <taxon>Bacillariophycidae</taxon>
        <taxon>Naviculales</taxon>
        <taxon>Naviculaceae</taxon>
        <taxon>Seminavis</taxon>
    </lineage>
</organism>
<feature type="domain" description="Cyclin C-terminal" evidence="3">
    <location>
        <begin position="176"/>
        <end position="307"/>
    </location>
</feature>
<dbReference type="AlphaFoldDB" id="A0A9N8HG67"/>
<dbReference type="Pfam" id="PF02984">
    <property type="entry name" value="Cyclin_C"/>
    <property type="match status" value="1"/>
</dbReference>
<name>A0A9N8HG67_9STRA</name>
<keyword evidence="1" id="KW-0195">Cyclin</keyword>
<keyword evidence="5" id="KW-1185">Reference proteome</keyword>
<feature type="region of interest" description="Disordered" evidence="2">
    <location>
        <begin position="292"/>
        <end position="318"/>
    </location>
</feature>
<comment type="caution">
    <text evidence="4">The sequence shown here is derived from an EMBL/GenBank/DDBJ whole genome shotgun (WGS) entry which is preliminary data.</text>
</comment>
<accession>A0A9N8HG67</accession>
<dbReference type="InterPro" id="IPR039361">
    <property type="entry name" value="Cyclin"/>
</dbReference>
<dbReference type="Proteomes" id="UP001153069">
    <property type="component" value="Unassembled WGS sequence"/>
</dbReference>
<dbReference type="PANTHER" id="PTHR10177">
    <property type="entry name" value="CYCLINS"/>
    <property type="match status" value="1"/>
</dbReference>
<dbReference type="SMART" id="SM01332">
    <property type="entry name" value="Cyclin_C"/>
    <property type="match status" value="1"/>
</dbReference>
<gene>
    <name evidence="4" type="ORF">SEMRO_560_G166640.1</name>
</gene>
<dbReference type="FunFam" id="1.10.472.10:FF:000093">
    <property type="entry name" value="Predicted protein"/>
    <property type="match status" value="1"/>
</dbReference>
<dbReference type="InterPro" id="IPR006671">
    <property type="entry name" value="Cyclin_N"/>
</dbReference>
<sequence>MSCQQEINMNYSTLEAMRRQECTGYKCEDYLHSKLQKSFSPTSAIDAMFMTNFADQQGSTMTQEDIMVCINNRSKMAQWCMTLMDACQLSRETVTIAMSYLDRFLATPTGSECIEDSAAFQLACMTALYSAIKIHEEKAISPEVLSTISRGFYSKQDMEAMEWRMLQALQWRVNVPTPLAFVREYLQMIPSAVLTDACKDQLLTLVKIQTELAVANYSFVTIKPSSIGFAALMNALEVVGLDFGILHQFILAVSDLDTDEIFRIQATLFAAVSTMTSLRGVCGQEARRVISDNATSRPKRRQSHTISPRAVTDHAQIA</sequence>
<dbReference type="SUPFAM" id="SSF47954">
    <property type="entry name" value="Cyclin-like"/>
    <property type="match status" value="2"/>
</dbReference>
<dbReference type="OrthoDB" id="64224at2759"/>
<reference evidence="4" key="1">
    <citation type="submission" date="2020-06" db="EMBL/GenBank/DDBJ databases">
        <authorList>
            <consortium name="Plant Systems Biology data submission"/>
        </authorList>
    </citation>
    <scope>NUCLEOTIDE SEQUENCE</scope>
    <source>
        <strain evidence="4">D6</strain>
    </source>
</reference>
<evidence type="ECO:0000313" key="5">
    <source>
        <dbReference type="Proteomes" id="UP001153069"/>
    </source>
</evidence>
<dbReference type="Gene3D" id="1.10.472.10">
    <property type="entry name" value="Cyclin-like"/>
    <property type="match status" value="2"/>
</dbReference>
<dbReference type="EMBL" id="CAICTM010000559">
    <property type="protein sequence ID" value="CAB9512891.1"/>
    <property type="molecule type" value="Genomic_DNA"/>
</dbReference>
<proteinExistence type="predicted"/>
<dbReference type="InterPro" id="IPR004367">
    <property type="entry name" value="Cyclin_C-dom"/>
</dbReference>
<evidence type="ECO:0000256" key="2">
    <source>
        <dbReference type="SAM" id="MobiDB-lite"/>
    </source>
</evidence>
<evidence type="ECO:0000256" key="1">
    <source>
        <dbReference type="ARBA" id="ARBA00023127"/>
    </source>
</evidence>
<evidence type="ECO:0000259" key="3">
    <source>
        <dbReference type="SMART" id="SM01332"/>
    </source>
</evidence>
<protein>
    <submittedName>
        <fullName evidence="4">Diatom-specific cyclin</fullName>
    </submittedName>
</protein>
<dbReference type="InterPro" id="IPR036915">
    <property type="entry name" value="Cyclin-like_sf"/>
</dbReference>
<dbReference type="Pfam" id="PF00134">
    <property type="entry name" value="Cyclin_N"/>
    <property type="match status" value="1"/>
</dbReference>